<keyword evidence="3" id="KW-1133">Transmembrane helix</keyword>
<dbReference type="Proteomes" id="UP000693970">
    <property type="component" value="Unassembled WGS sequence"/>
</dbReference>
<evidence type="ECO:0000256" key="2">
    <source>
        <dbReference type="SAM" id="MobiDB-lite"/>
    </source>
</evidence>
<evidence type="ECO:0000256" key="3">
    <source>
        <dbReference type="SAM" id="Phobius"/>
    </source>
</evidence>
<feature type="compositionally biased region" description="Polar residues" evidence="2">
    <location>
        <begin position="1"/>
        <end position="16"/>
    </location>
</feature>
<comment type="caution">
    <text evidence="4">The sequence shown here is derived from an EMBL/GenBank/DDBJ whole genome shotgun (WGS) entry which is preliminary data.</text>
</comment>
<reference evidence="4" key="2">
    <citation type="submission" date="2021-04" db="EMBL/GenBank/DDBJ databases">
        <authorList>
            <person name="Podell S."/>
        </authorList>
    </citation>
    <scope>NUCLEOTIDE SEQUENCE</scope>
    <source>
        <strain evidence="4">Hildebrandi</strain>
    </source>
</reference>
<gene>
    <name evidence="4" type="ORF">IV203_002957</name>
</gene>
<feature type="compositionally biased region" description="Basic residues" evidence="2">
    <location>
        <begin position="19"/>
        <end position="28"/>
    </location>
</feature>
<name>A0A9K3L1D9_9STRA</name>
<keyword evidence="1" id="KW-0175">Coiled coil</keyword>
<reference evidence="4" key="1">
    <citation type="journal article" date="2021" name="Sci. Rep.">
        <title>Diploid genomic architecture of Nitzschia inconspicua, an elite biomass production diatom.</title>
        <authorList>
            <person name="Oliver A."/>
            <person name="Podell S."/>
            <person name="Pinowska A."/>
            <person name="Traller J.C."/>
            <person name="Smith S.R."/>
            <person name="McClure R."/>
            <person name="Beliaev A."/>
            <person name="Bohutskyi P."/>
            <person name="Hill E.A."/>
            <person name="Rabines A."/>
            <person name="Zheng H."/>
            <person name="Allen L.Z."/>
            <person name="Kuo A."/>
            <person name="Grigoriev I.V."/>
            <person name="Allen A.E."/>
            <person name="Hazlebeck D."/>
            <person name="Allen E.E."/>
        </authorList>
    </citation>
    <scope>NUCLEOTIDE SEQUENCE</scope>
    <source>
        <strain evidence="4">Hildebrandi</strain>
    </source>
</reference>
<evidence type="ECO:0000256" key="1">
    <source>
        <dbReference type="SAM" id="Coils"/>
    </source>
</evidence>
<keyword evidence="5" id="KW-1185">Reference proteome</keyword>
<evidence type="ECO:0000313" key="4">
    <source>
        <dbReference type="EMBL" id="KAG7353602.1"/>
    </source>
</evidence>
<evidence type="ECO:0000313" key="5">
    <source>
        <dbReference type="Proteomes" id="UP000693970"/>
    </source>
</evidence>
<dbReference type="AlphaFoldDB" id="A0A9K3L1D9"/>
<keyword evidence="3" id="KW-0812">Transmembrane</keyword>
<sequence length="468" mass="53630">MDLTIASGSVRSSNVSGKKDKRKKRSTRPRNDQRFADYIVFGLQATWCLGLFVICYAVVLIILWPLLKTSTPKSLINEGPLPPDVIKHVPHQKITNTDEQNKWGEMASTVRKRLQQFRLGRGVTDAQLLDEAAAEFESRRKQHQEALAQVAAQQKEQDEVDKKNAKAAEGHERNGFVVLGMHRSGTSMLAGLLHQSAGYQVGGPLIGSAFDNEKGFFERVDIVLQNDEFMAKQGIWWSANVINYDWERAIKDMEDGIVKFTKGKPGLKFLDDPKNAPWLQKDPRMCITLKTWVALMKTEPAVLFTYRHPLEVALSLHKREKNFPLERGLRLWIVYNMRAIQNSKGLCMVTSSNDAILADPVREIQRISDELTYTCGVPEPPDRIKQEDVDEFIDPKLQHGKKELSKEEKRVLETYNNGECKVYSYTSEEEEGSAEFRREHEIYQLAMKIYCDFQSGEAYKDDYKWPRI</sequence>
<feature type="region of interest" description="Disordered" evidence="2">
    <location>
        <begin position="1"/>
        <end position="29"/>
    </location>
</feature>
<protein>
    <submittedName>
        <fullName evidence="4">Uncharacterized protein</fullName>
    </submittedName>
</protein>
<dbReference type="OrthoDB" id="38641at2759"/>
<organism evidence="4 5">
    <name type="scientific">Nitzschia inconspicua</name>
    <dbReference type="NCBI Taxonomy" id="303405"/>
    <lineage>
        <taxon>Eukaryota</taxon>
        <taxon>Sar</taxon>
        <taxon>Stramenopiles</taxon>
        <taxon>Ochrophyta</taxon>
        <taxon>Bacillariophyta</taxon>
        <taxon>Bacillariophyceae</taxon>
        <taxon>Bacillariophycidae</taxon>
        <taxon>Bacillariales</taxon>
        <taxon>Bacillariaceae</taxon>
        <taxon>Nitzschia</taxon>
    </lineage>
</organism>
<feature type="transmembrane region" description="Helical" evidence="3">
    <location>
        <begin position="38"/>
        <end position="67"/>
    </location>
</feature>
<accession>A0A9K3L1D9</accession>
<dbReference type="EMBL" id="JAGRRH010000016">
    <property type="protein sequence ID" value="KAG7353602.1"/>
    <property type="molecule type" value="Genomic_DNA"/>
</dbReference>
<proteinExistence type="predicted"/>
<feature type="coiled-coil region" evidence="1">
    <location>
        <begin position="126"/>
        <end position="153"/>
    </location>
</feature>
<keyword evidence="3" id="KW-0472">Membrane</keyword>